<dbReference type="SMART" id="SM00710">
    <property type="entry name" value="PbH1"/>
    <property type="match status" value="9"/>
</dbReference>
<evidence type="ECO:0000256" key="2">
    <source>
        <dbReference type="ARBA" id="ARBA00022737"/>
    </source>
</evidence>
<dbReference type="PANTHER" id="PTHR22990">
    <property type="entry name" value="F-BOX ONLY PROTEIN"/>
    <property type="match status" value="1"/>
</dbReference>
<organism evidence="6 7">
    <name type="scientific">Tritrichomonas musculus</name>
    <dbReference type="NCBI Taxonomy" id="1915356"/>
    <lineage>
        <taxon>Eukaryota</taxon>
        <taxon>Metamonada</taxon>
        <taxon>Parabasalia</taxon>
        <taxon>Tritrichomonadida</taxon>
        <taxon>Tritrichomonadidae</taxon>
        <taxon>Tritrichomonas</taxon>
    </lineage>
</organism>
<dbReference type="InterPro" id="IPR006626">
    <property type="entry name" value="PbH1"/>
</dbReference>
<dbReference type="PANTHER" id="PTHR22990:SF15">
    <property type="entry name" value="F-BOX ONLY PROTEIN 10"/>
    <property type="match status" value="1"/>
</dbReference>
<dbReference type="Pfam" id="PF13920">
    <property type="entry name" value="zf-C3HC4_3"/>
    <property type="match status" value="2"/>
</dbReference>
<keyword evidence="3" id="KW-0833">Ubl conjugation pathway</keyword>
<dbReference type="Proteomes" id="UP001470230">
    <property type="component" value="Unassembled WGS sequence"/>
</dbReference>
<accession>A0ABR2KD18</accession>
<dbReference type="EMBL" id="JAPFFF010000005">
    <property type="protein sequence ID" value="KAK8889029.1"/>
    <property type="molecule type" value="Genomic_DNA"/>
</dbReference>
<keyword evidence="4" id="KW-0862">Zinc</keyword>
<evidence type="ECO:0000313" key="6">
    <source>
        <dbReference type="EMBL" id="KAK8889029.1"/>
    </source>
</evidence>
<comment type="caution">
    <text evidence="6">The sequence shown here is derived from an EMBL/GenBank/DDBJ whole genome shotgun (WGS) entry which is preliminary data.</text>
</comment>
<dbReference type="InterPro" id="IPR022441">
    <property type="entry name" value="Para_beta_helix_rpt-2"/>
</dbReference>
<dbReference type="Pfam" id="PF13229">
    <property type="entry name" value="Beta_helix"/>
    <property type="match status" value="1"/>
</dbReference>
<name>A0ABR2KD18_9EUKA</name>
<keyword evidence="4" id="KW-0479">Metal-binding</keyword>
<dbReference type="SUPFAM" id="SSF51126">
    <property type="entry name" value="Pectin lyase-like"/>
    <property type="match status" value="2"/>
</dbReference>
<evidence type="ECO:0000256" key="3">
    <source>
        <dbReference type="ARBA" id="ARBA00022786"/>
    </source>
</evidence>
<dbReference type="SMART" id="SM00184">
    <property type="entry name" value="RING"/>
    <property type="match status" value="2"/>
</dbReference>
<keyword evidence="7" id="KW-1185">Reference proteome</keyword>
<feature type="domain" description="RING-type" evidence="5">
    <location>
        <begin position="524"/>
        <end position="564"/>
    </location>
</feature>
<comment type="pathway">
    <text evidence="1">Protein modification; protein ubiquitination.</text>
</comment>
<dbReference type="Gene3D" id="3.30.40.10">
    <property type="entry name" value="Zinc/RING finger domain, C3HC4 (zinc finger)"/>
    <property type="match status" value="2"/>
</dbReference>
<protein>
    <recommendedName>
        <fullName evidence="5">RING-type domain-containing protein</fullName>
    </recommendedName>
</protein>
<dbReference type="Gene3D" id="2.160.20.10">
    <property type="entry name" value="Single-stranded right-handed beta-helix, Pectin lyase-like"/>
    <property type="match status" value="2"/>
</dbReference>
<dbReference type="InterPro" id="IPR051550">
    <property type="entry name" value="SCF-Subunits/Alg-Epimerases"/>
</dbReference>
<dbReference type="InterPro" id="IPR011050">
    <property type="entry name" value="Pectin_lyase_fold/virulence"/>
</dbReference>
<proteinExistence type="predicted"/>
<dbReference type="InterPro" id="IPR039448">
    <property type="entry name" value="Beta_helix"/>
</dbReference>
<reference evidence="6 7" key="1">
    <citation type="submission" date="2024-04" db="EMBL/GenBank/DDBJ databases">
        <title>Tritrichomonas musculus Genome.</title>
        <authorList>
            <person name="Alves-Ferreira E."/>
            <person name="Grigg M."/>
            <person name="Lorenzi H."/>
            <person name="Galac M."/>
        </authorList>
    </citation>
    <scope>NUCLEOTIDE SEQUENCE [LARGE SCALE GENOMIC DNA]</scope>
    <source>
        <strain evidence="6 7">EAF2021</strain>
    </source>
</reference>
<sequence>MQIDILTQLNDFNSQRNQQTGEYILTVPVLELEGEYIINSKKNITITSKFQTILKCQKLIITTDKSVNINNISFEAKILVYNSSNVIFSNCSISNKSGNSNGALIFHNTQSASLSHITVTNTANIPSVYIYNSNVSASNLTISKGNESLFVCKNNSTVYLKDSTLNDTHANAIYCKESHLKIENCNIYNTEYPAIFSVNSVAEILNNVVQNVSQNGISLTNCKDCKVVGNRLTRIKSSSIVFIDCSTGIIQENQINEAGGNGIYLGNKSDVTISRNQIQNVEYPGIAITMNSKAIISDNKITNSKCNGICARCASDVKIEDCDLSDIEECGISISDTENCTIVNNCISNCKANAIEAYNRSKVNFYGNKITNIQGSVFYVFTSAFVKAENNKIEKIGNALFKVIFKGGGEFINNDVKNCTRQIDGQTSSQYFMLGNGEFKGVTNIESRKSENVVFDDAKISDENILCLKCNRKQRDAVLIDCGHKVYCTECAEKALNNREKCPLCKFDILSIVRDLHLPSEMKCKLCGSNGHSCIITPCGHIPSGFCEKCIQRWYVNTQNCPVCVKSPSTYKVINE</sequence>
<evidence type="ECO:0000313" key="7">
    <source>
        <dbReference type="Proteomes" id="UP001470230"/>
    </source>
</evidence>
<gene>
    <name evidence="6" type="ORF">M9Y10_033772</name>
</gene>
<keyword evidence="4" id="KW-0863">Zinc-finger</keyword>
<keyword evidence="2" id="KW-0677">Repeat</keyword>
<feature type="domain" description="RING-type" evidence="5">
    <location>
        <begin position="467"/>
        <end position="506"/>
    </location>
</feature>
<dbReference type="InterPro" id="IPR001841">
    <property type="entry name" value="Znf_RING"/>
</dbReference>
<evidence type="ECO:0000256" key="4">
    <source>
        <dbReference type="PROSITE-ProRule" id="PRU00175"/>
    </source>
</evidence>
<dbReference type="PROSITE" id="PS50089">
    <property type="entry name" value="ZF_RING_2"/>
    <property type="match status" value="2"/>
</dbReference>
<evidence type="ECO:0000259" key="5">
    <source>
        <dbReference type="PROSITE" id="PS50089"/>
    </source>
</evidence>
<dbReference type="SUPFAM" id="SSF57850">
    <property type="entry name" value="RING/U-box"/>
    <property type="match status" value="2"/>
</dbReference>
<dbReference type="InterPro" id="IPR012334">
    <property type="entry name" value="Pectin_lyas_fold"/>
</dbReference>
<dbReference type="InterPro" id="IPR013083">
    <property type="entry name" value="Znf_RING/FYVE/PHD"/>
</dbReference>
<dbReference type="NCBIfam" id="TIGR03804">
    <property type="entry name" value="para_beta_helix"/>
    <property type="match status" value="2"/>
</dbReference>
<evidence type="ECO:0000256" key="1">
    <source>
        <dbReference type="ARBA" id="ARBA00004906"/>
    </source>
</evidence>